<proteinExistence type="predicted"/>
<evidence type="ECO:0000313" key="2">
    <source>
        <dbReference type="Proteomes" id="UP000654345"/>
    </source>
</evidence>
<reference evidence="1 2" key="1">
    <citation type="journal article" date="2021" name="Int. J. Syst. Evol. Microbiol.">
        <title>Reticulibacter mediterranei gen. nov., sp. nov., within the new family Reticulibacteraceae fam. nov., and Ktedonospora formicarum gen. nov., sp. nov., Ktedonobacter robiniae sp. nov., Dictyobacter formicarum sp. nov. and Dictyobacter arantiisoli sp. nov., belonging to the class Ktedonobacteria.</title>
        <authorList>
            <person name="Yabe S."/>
            <person name="Zheng Y."/>
            <person name="Wang C.M."/>
            <person name="Sakai Y."/>
            <person name="Abe K."/>
            <person name="Yokota A."/>
            <person name="Donadio S."/>
            <person name="Cavaletti L."/>
            <person name="Monciardini P."/>
        </authorList>
    </citation>
    <scope>NUCLEOTIDE SEQUENCE [LARGE SCALE GENOMIC DNA]</scope>
    <source>
        <strain evidence="1 2">SOSP1-30</strain>
    </source>
</reference>
<evidence type="ECO:0008006" key="3">
    <source>
        <dbReference type="Google" id="ProtNLM"/>
    </source>
</evidence>
<sequence>MWYVASDVDGTIADRVEAYKVFWQGKLGLWTPEELEGMRTYADLFRGEKFRTWKKANPDLLIQFYEESQQSLQVLEDCIPIPYAQGMLSQFQVTYYTIRKSRQEALSQQMEAVTRAWLNRHGFVGEVYFPFSFQQKILLIRKHARNLPIVFFDDRWKDVLTAYERLLIRYPDNKAVLGLQQQMTLVAFGIDVLPDDLSTHGLRVIPLPNWQARCELLSDLLPIGPS</sequence>
<dbReference type="EMBL" id="BNJG01000003">
    <property type="protein sequence ID" value="GHO59242.1"/>
    <property type="molecule type" value="Genomic_DNA"/>
</dbReference>
<name>A0ABQ3V2Q8_9CHLR</name>
<dbReference type="InterPro" id="IPR036412">
    <property type="entry name" value="HAD-like_sf"/>
</dbReference>
<protein>
    <recommendedName>
        <fullName evidence="3">Haloacid dehalogenase</fullName>
    </recommendedName>
</protein>
<dbReference type="SUPFAM" id="SSF56784">
    <property type="entry name" value="HAD-like"/>
    <property type="match status" value="1"/>
</dbReference>
<organism evidence="1 2">
    <name type="scientific">Ktedonobacter robiniae</name>
    <dbReference type="NCBI Taxonomy" id="2778365"/>
    <lineage>
        <taxon>Bacteria</taxon>
        <taxon>Bacillati</taxon>
        <taxon>Chloroflexota</taxon>
        <taxon>Ktedonobacteria</taxon>
        <taxon>Ktedonobacterales</taxon>
        <taxon>Ktedonobacteraceae</taxon>
        <taxon>Ktedonobacter</taxon>
    </lineage>
</organism>
<comment type="caution">
    <text evidence="1">The sequence shown here is derived from an EMBL/GenBank/DDBJ whole genome shotgun (WGS) entry which is preliminary data.</text>
</comment>
<keyword evidence="2" id="KW-1185">Reference proteome</keyword>
<dbReference type="Proteomes" id="UP000654345">
    <property type="component" value="Unassembled WGS sequence"/>
</dbReference>
<gene>
    <name evidence="1" type="ORF">KSB_77170</name>
</gene>
<dbReference type="RefSeq" id="WP_201375442.1">
    <property type="nucleotide sequence ID" value="NZ_BNJG01000003.1"/>
</dbReference>
<accession>A0ABQ3V2Q8</accession>
<evidence type="ECO:0000313" key="1">
    <source>
        <dbReference type="EMBL" id="GHO59242.1"/>
    </source>
</evidence>